<dbReference type="EMBL" id="VSSQ01000107">
    <property type="protein sequence ID" value="MPL77526.1"/>
    <property type="molecule type" value="Genomic_DNA"/>
</dbReference>
<evidence type="ECO:0000256" key="10">
    <source>
        <dbReference type="ARBA" id="ARBA00022917"/>
    </source>
</evidence>
<dbReference type="GO" id="GO:0006417">
    <property type="term" value="P:regulation of translation"/>
    <property type="evidence" value="ECO:0007669"/>
    <property type="project" value="UniProtKB-KW"/>
</dbReference>
<dbReference type="Pfam" id="PF00005">
    <property type="entry name" value="ABC_tran"/>
    <property type="match status" value="2"/>
</dbReference>
<keyword evidence="7" id="KW-0067">ATP-binding</keyword>
<dbReference type="Pfam" id="PF12848">
    <property type="entry name" value="ABC_tran_Xtn"/>
    <property type="match status" value="1"/>
</dbReference>
<dbReference type="GO" id="GO:0005524">
    <property type="term" value="F:ATP binding"/>
    <property type="evidence" value="ECO:0007669"/>
    <property type="project" value="UniProtKB-KW"/>
</dbReference>
<evidence type="ECO:0000256" key="9">
    <source>
        <dbReference type="ARBA" id="ARBA00022884"/>
    </source>
</evidence>
<keyword evidence="1" id="KW-0963">Cytoplasm</keyword>
<dbReference type="Pfam" id="PF16326">
    <property type="entry name" value="ABC_tran_CTD"/>
    <property type="match status" value="1"/>
</dbReference>
<sequence length="630" mass="72953">MAENLLTVENIGKSFGEKILFEDLCFGVNKGQKIALVAKNGQGKSTLLNIIAGKIEPDEGKISFRSDIHSIYLEQNPLLDTELTVIDVVFTSDNPKMTVVREYEEALIAASKQENEQTQTRLSEAISQMDRFEVWDYEAKAKEILSKLGITNLQQKVSTLSGGERKKVALSKVLTESSEFLILDEPTNHLDVAMIEWLEEFLKRQNLTLLLVTHDRYFINNVCTDVYELDNSNIYKYKGDYNYFIEKKAQREELQRIEIEKAKSLYKKELDWMRRMPKARTTKSKARIDAFYEIKDKASQRLEKQQNDLSVKTQRIGGKILELNKVSKSFEGKKLIDDFTYTFKRGEKIGIVGKNGVGKSTFLNIISGNLNADTGKIITGQTIKYGYYKQDGLEEKDSLRVIDIIKEVAESIKMENNSELSATLFLSYFGFSTDLQYNYYGNLSGGERRRLYLLKTLISNPNFLILDEPTNDLDIYNLAILENFLKEYKGCLLLVSHDRSFMDNLVDHLFVFEGDGKIKDFHSNYSEYLEEKQIKEKEELKEIKQSNPNPLQQKSKTEKERKFTYKEQKEFEALEIDLPKLEKEKQEITQALSNSNLSNEELVSFSNRFQEIINEIEEKEMRWLELSELK</sequence>
<dbReference type="CDD" id="cd03221">
    <property type="entry name" value="ABCF_EF-3"/>
    <property type="match status" value="2"/>
</dbReference>
<dbReference type="FunFam" id="3.40.50.300:FF:000011">
    <property type="entry name" value="Putative ABC transporter ATP-binding component"/>
    <property type="match status" value="1"/>
</dbReference>
<dbReference type="AlphaFoldDB" id="A0A644UEV1"/>
<dbReference type="SUPFAM" id="SSF52540">
    <property type="entry name" value="P-loop containing nucleoside triphosphate hydrolases"/>
    <property type="match status" value="2"/>
</dbReference>
<evidence type="ECO:0000256" key="7">
    <source>
        <dbReference type="ARBA" id="ARBA00022840"/>
    </source>
</evidence>
<dbReference type="GO" id="GO:0016887">
    <property type="term" value="F:ATP hydrolysis activity"/>
    <property type="evidence" value="ECO:0007669"/>
    <property type="project" value="InterPro"/>
</dbReference>
<evidence type="ECO:0000256" key="3">
    <source>
        <dbReference type="ARBA" id="ARBA00022730"/>
    </source>
</evidence>
<evidence type="ECO:0000259" key="11">
    <source>
        <dbReference type="PROSITE" id="PS50893"/>
    </source>
</evidence>
<evidence type="ECO:0000256" key="8">
    <source>
        <dbReference type="ARBA" id="ARBA00022845"/>
    </source>
</evidence>
<dbReference type="InterPro" id="IPR032781">
    <property type="entry name" value="ABC_tran_Xtn"/>
</dbReference>
<gene>
    <name evidence="12" type="primary">ettA_9</name>
    <name evidence="12" type="ORF">SDC9_23382</name>
</gene>
<dbReference type="Gene3D" id="1.10.287.380">
    <property type="entry name" value="Valyl-tRNA synthetase, C-terminal domain"/>
    <property type="match status" value="1"/>
</dbReference>
<keyword evidence="8" id="KW-0810">Translation regulation</keyword>
<dbReference type="InterPro" id="IPR027417">
    <property type="entry name" value="P-loop_NTPase"/>
</dbReference>
<dbReference type="InterPro" id="IPR051309">
    <property type="entry name" value="ABCF_ATPase"/>
</dbReference>
<dbReference type="InterPro" id="IPR032524">
    <property type="entry name" value="ABC_tran_C"/>
</dbReference>
<evidence type="ECO:0000256" key="5">
    <source>
        <dbReference type="ARBA" id="ARBA00022741"/>
    </source>
</evidence>
<keyword evidence="4" id="KW-0677">Repeat</keyword>
<dbReference type="PROSITE" id="PS50893">
    <property type="entry name" value="ABC_TRANSPORTER_2"/>
    <property type="match status" value="2"/>
</dbReference>
<comment type="caution">
    <text evidence="12">The sequence shown here is derived from an EMBL/GenBank/DDBJ whole genome shotgun (WGS) entry which is preliminary data.</text>
</comment>
<dbReference type="GO" id="GO:0006412">
    <property type="term" value="P:translation"/>
    <property type="evidence" value="ECO:0007669"/>
    <property type="project" value="UniProtKB-KW"/>
</dbReference>
<evidence type="ECO:0000256" key="4">
    <source>
        <dbReference type="ARBA" id="ARBA00022737"/>
    </source>
</evidence>
<evidence type="ECO:0000256" key="6">
    <source>
        <dbReference type="ARBA" id="ARBA00022801"/>
    </source>
</evidence>
<feature type="domain" description="ABC transporter" evidence="11">
    <location>
        <begin position="321"/>
        <end position="540"/>
    </location>
</feature>
<dbReference type="GO" id="GO:0000049">
    <property type="term" value="F:tRNA binding"/>
    <property type="evidence" value="ECO:0007669"/>
    <property type="project" value="UniProtKB-KW"/>
</dbReference>
<keyword evidence="10" id="KW-0648">Protein biosynthesis</keyword>
<dbReference type="InterPro" id="IPR017871">
    <property type="entry name" value="ABC_transporter-like_CS"/>
</dbReference>
<dbReference type="SMART" id="SM00382">
    <property type="entry name" value="AAA"/>
    <property type="match status" value="2"/>
</dbReference>
<dbReference type="InterPro" id="IPR003439">
    <property type="entry name" value="ABC_transporter-like_ATP-bd"/>
</dbReference>
<dbReference type="FunFam" id="3.40.50.300:FF:000183">
    <property type="entry name" value="ABC transporter ATP-binding protein yjjK"/>
    <property type="match status" value="1"/>
</dbReference>
<dbReference type="GO" id="GO:0019843">
    <property type="term" value="F:rRNA binding"/>
    <property type="evidence" value="ECO:0007669"/>
    <property type="project" value="UniProtKB-KW"/>
</dbReference>
<dbReference type="PROSITE" id="PS00211">
    <property type="entry name" value="ABC_TRANSPORTER_1"/>
    <property type="match status" value="1"/>
</dbReference>
<dbReference type="PANTHER" id="PTHR42855">
    <property type="entry name" value="ABC TRANSPORTER ATP-BINDING SUBUNIT"/>
    <property type="match status" value="1"/>
</dbReference>
<name>A0A644UEV1_9ZZZZ</name>
<dbReference type="PANTHER" id="PTHR42855:SF1">
    <property type="entry name" value="ABC TRANSPORTER DOMAIN-CONTAINING PROTEIN"/>
    <property type="match status" value="1"/>
</dbReference>
<reference evidence="12" key="1">
    <citation type="submission" date="2019-08" db="EMBL/GenBank/DDBJ databases">
        <authorList>
            <person name="Kucharzyk K."/>
            <person name="Murdoch R.W."/>
            <person name="Higgins S."/>
            <person name="Loffler F."/>
        </authorList>
    </citation>
    <scope>NUCLEOTIDE SEQUENCE</scope>
</reference>
<keyword evidence="3" id="KW-0699">rRNA-binding</keyword>
<keyword evidence="6" id="KW-0378">Hydrolase</keyword>
<evidence type="ECO:0000256" key="2">
    <source>
        <dbReference type="ARBA" id="ARBA00022555"/>
    </source>
</evidence>
<dbReference type="GO" id="GO:0003677">
    <property type="term" value="F:DNA binding"/>
    <property type="evidence" value="ECO:0007669"/>
    <property type="project" value="InterPro"/>
</dbReference>
<dbReference type="InterPro" id="IPR037118">
    <property type="entry name" value="Val-tRNA_synth_C_sf"/>
</dbReference>
<evidence type="ECO:0000313" key="12">
    <source>
        <dbReference type="EMBL" id="MPL77526.1"/>
    </source>
</evidence>
<proteinExistence type="predicted"/>
<feature type="domain" description="ABC transporter" evidence="11">
    <location>
        <begin position="6"/>
        <end position="256"/>
    </location>
</feature>
<protein>
    <submittedName>
        <fullName evidence="12">Energy-dependent translational throttle protein EttA</fullName>
    </submittedName>
</protein>
<evidence type="ECO:0000256" key="1">
    <source>
        <dbReference type="ARBA" id="ARBA00022490"/>
    </source>
</evidence>
<organism evidence="12">
    <name type="scientific">bioreactor metagenome</name>
    <dbReference type="NCBI Taxonomy" id="1076179"/>
    <lineage>
        <taxon>unclassified sequences</taxon>
        <taxon>metagenomes</taxon>
        <taxon>ecological metagenomes</taxon>
    </lineage>
</organism>
<keyword evidence="5" id="KW-0547">Nucleotide-binding</keyword>
<dbReference type="InterPro" id="IPR003593">
    <property type="entry name" value="AAA+_ATPase"/>
</dbReference>
<accession>A0A644UEV1</accession>
<keyword evidence="9" id="KW-0694">RNA-binding</keyword>
<keyword evidence="2" id="KW-0820">tRNA-binding</keyword>
<dbReference type="Gene3D" id="3.40.50.300">
    <property type="entry name" value="P-loop containing nucleotide triphosphate hydrolases"/>
    <property type="match status" value="2"/>
</dbReference>